<accession>A0A8J4RSC8</accession>
<name>A0A8J4RSC8_9ROSI</name>
<keyword evidence="2" id="KW-1185">Reference proteome</keyword>
<organism evidence="1 2">
    <name type="scientific">Castanea mollissima</name>
    <name type="common">Chinese chestnut</name>
    <dbReference type="NCBI Taxonomy" id="60419"/>
    <lineage>
        <taxon>Eukaryota</taxon>
        <taxon>Viridiplantae</taxon>
        <taxon>Streptophyta</taxon>
        <taxon>Embryophyta</taxon>
        <taxon>Tracheophyta</taxon>
        <taxon>Spermatophyta</taxon>
        <taxon>Magnoliopsida</taxon>
        <taxon>eudicotyledons</taxon>
        <taxon>Gunneridae</taxon>
        <taxon>Pentapetalae</taxon>
        <taxon>rosids</taxon>
        <taxon>fabids</taxon>
        <taxon>Fagales</taxon>
        <taxon>Fagaceae</taxon>
        <taxon>Castanea</taxon>
    </lineage>
</organism>
<evidence type="ECO:0000313" key="1">
    <source>
        <dbReference type="EMBL" id="KAF3972545.1"/>
    </source>
</evidence>
<sequence length="81" mass="9165">MSLTNFDTRHLSFDMTVLVTLYFHHSSGERDRVGSEKLKRETVGLEILSFFLIKEFKSSSLSVVTIPSSSSSPIRVKQKSN</sequence>
<gene>
    <name evidence="1" type="ORF">CMV_003958</name>
</gene>
<dbReference type="Proteomes" id="UP000737018">
    <property type="component" value="Unassembled WGS sequence"/>
</dbReference>
<dbReference type="AlphaFoldDB" id="A0A8J4RSC8"/>
<reference evidence="1" key="1">
    <citation type="submission" date="2020-03" db="EMBL/GenBank/DDBJ databases">
        <title>Castanea mollissima Vanexum genome sequencing.</title>
        <authorList>
            <person name="Staton M."/>
        </authorList>
    </citation>
    <scope>NUCLEOTIDE SEQUENCE</scope>
    <source>
        <tissue evidence="1">Leaf</tissue>
    </source>
</reference>
<evidence type="ECO:0000313" key="2">
    <source>
        <dbReference type="Proteomes" id="UP000737018"/>
    </source>
</evidence>
<comment type="caution">
    <text evidence="1">The sequence shown here is derived from an EMBL/GenBank/DDBJ whole genome shotgun (WGS) entry which is preliminary data.</text>
</comment>
<proteinExistence type="predicted"/>
<protein>
    <submittedName>
        <fullName evidence="1">Uncharacterized protein</fullName>
    </submittedName>
</protein>
<dbReference type="EMBL" id="JRKL02000322">
    <property type="protein sequence ID" value="KAF3972545.1"/>
    <property type="molecule type" value="Genomic_DNA"/>
</dbReference>